<gene>
    <name evidence="1" type="ORF">LAZ67_2003365</name>
</gene>
<accession>A0ABY6K7E5</accession>
<evidence type="ECO:0000313" key="2">
    <source>
        <dbReference type="Proteomes" id="UP001235939"/>
    </source>
</evidence>
<organism evidence="1 2">
    <name type="scientific">Cordylochernes scorpioides</name>
    <dbReference type="NCBI Taxonomy" id="51811"/>
    <lineage>
        <taxon>Eukaryota</taxon>
        <taxon>Metazoa</taxon>
        <taxon>Ecdysozoa</taxon>
        <taxon>Arthropoda</taxon>
        <taxon>Chelicerata</taxon>
        <taxon>Arachnida</taxon>
        <taxon>Pseudoscorpiones</taxon>
        <taxon>Cheliferoidea</taxon>
        <taxon>Chernetidae</taxon>
        <taxon>Cordylochernes</taxon>
    </lineage>
</organism>
<reference evidence="1 2" key="1">
    <citation type="submission" date="2022-01" db="EMBL/GenBank/DDBJ databases">
        <title>A chromosomal length assembly of Cordylochernes scorpioides.</title>
        <authorList>
            <person name="Zeh D."/>
            <person name="Zeh J."/>
        </authorList>
    </citation>
    <scope>NUCLEOTIDE SEQUENCE [LARGE SCALE GENOMIC DNA]</scope>
    <source>
        <strain evidence="1">IN4F17</strain>
        <tissue evidence="1">Whole Body</tissue>
    </source>
</reference>
<proteinExistence type="predicted"/>
<dbReference type="EMBL" id="CP092864">
    <property type="protein sequence ID" value="UYV63180.1"/>
    <property type="molecule type" value="Genomic_DNA"/>
</dbReference>
<dbReference type="Proteomes" id="UP001235939">
    <property type="component" value="Chromosome 02"/>
</dbReference>
<evidence type="ECO:0000313" key="1">
    <source>
        <dbReference type="EMBL" id="UYV63180.1"/>
    </source>
</evidence>
<name>A0ABY6K7E5_9ARAC</name>
<protein>
    <submittedName>
        <fullName evidence="1">Uncharacterized protein</fullName>
    </submittedName>
</protein>
<keyword evidence="2" id="KW-1185">Reference proteome</keyword>
<sequence>MKNYYDKSHGAKDLDELEIGDLVWIVDLRTWGKVMKKAPTPRSYFIETPRGVFQRNRFHIRKGYPRTYPLTAEEIRRNLYLWRNLSPKNYRTVADIGRQPCDGCPASPNGGVPTNQGARAKDLASWLAHPEEKTFAQVCIPGGEERYRLRTAASDIDLFK</sequence>